<dbReference type="EMBL" id="CAJVPP010014927">
    <property type="protein sequence ID" value="CAG8725546.1"/>
    <property type="molecule type" value="Genomic_DNA"/>
</dbReference>
<comment type="caution">
    <text evidence="2">The sequence shown here is derived from an EMBL/GenBank/DDBJ whole genome shotgun (WGS) entry which is preliminary data.</text>
</comment>
<keyword evidence="3" id="KW-1185">Reference proteome</keyword>
<sequence>MTLQIPIWKDGSQAMSGALVDACFIDLQSIELIRSAYIKFYYLVEKDALVLLHNEKNTGRASPKEKAMFGRKCDGIARKVGSLDEYAISEEGRIWNGENGTKYLSDGGLKMPKIMKDMLHQKINKHGLSFVKTHQLEIIGFLHSAQYLQLLVMDIPSWYVCRIQRKPLCEVPKTLVNVDELITIIHEVLVAKFHIIRCLKKLNDYNINNEILKARLRKRKKLNDDYEFPKSHDTPTKKGLKTDRFKQ</sequence>
<reference evidence="2" key="1">
    <citation type="submission" date="2021-06" db="EMBL/GenBank/DDBJ databases">
        <authorList>
            <person name="Kallberg Y."/>
            <person name="Tangrot J."/>
            <person name="Rosling A."/>
        </authorList>
    </citation>
    <scope>NUCLEOTIDE SEQUENCE</scope>
    <source>
        <strain evidence="2">87-6 pot B 2015</strain>
    </source>
</reference>
<dbReference type="Proteomes" id="UP000789375">
    <property type="component" value="Unassembled WGS sequence"/>
</dbReference>
<protein>
    <submittedName>
        <fullName evidence="2">4752_t:CDS:1</fullName>
    </submittedName>
</protein>
<evidence type="ECO:0000313" key="2">
    <source>
        <dbReference type="EMBL" id="CAG8725546.1"/>
    </source>
</evidence>
<name>A0A9N9I9W7_FUNMO</name>
<proteinExistence type="predicted"/>
<gene>
    <name evidence="2" type="ORF">FMOSSE_LOCUS15311</name>
</gene>
<evidence type="ECO:0000256" key="1">
    <source>
        <dbReference type="SAM" id="MobiDB-lite"/>
    </source>
</evidence>
<feature type="region of interest" description="Disordered" evidence="1">
    <location>
        <begin position="226"/>
        <end position="247"/>
    </location>
</feature>
<evidence type="ECO:0000313" key="3">
    <source>
        <dbReference type="Proteomes" id="UP000789375"/>
    </source>
</evidence>
<organism evidence="2 3">
    <name type="scientific">Funneliformis mosseae</name>
    <name type="common">Endomycorrhizal fungus</name>
    <name type="synonym">Glomus mosseae</name>
    <dbReference type="NCBI Taxonomy" id="27381"/>
    <lineage>
        <taxon>Eukaryota</taxon>
        <taxon>Fungi</taxon>
        <taxon>Fungi incertae sedis</taxon>
        <taxon>Mucoromycota</taxon>
        <taxon>Glomeromycotina</taxon>
        <taxon>Glomeromycetes</taxon>
        <taxon>Glomerales</taxon>
        <taxon>Glomeraceae</taxon>
        <taxon>Funneliformis</taxon>
    </lineage>
</organism>
<accession>A0A9N9I9W7</accession>
<dbReference type="AlphaFoldDB" id="A0A9N9I9W7"/>